<dbReference type="Gene3D" id="3.30.1490.10">
    <property type="match status" value="1"/>
</dbReference>
<organism evidence="10 11">
    <name type="scientific">Hydrogenovibrio thermophilus</name>
    <dbReference type="NCBI Taxonomy" id="265883"/>
    <lineage>
        <taxon>Bacteria</taxon>
        <taxon>Pseudomonadati</taxon>
        <taxon>Pseudomonadota</taxon>
        <taxon>Gammaproteobacteria</taxon>
        <taxon>Thiotrichales</taxon>
        <taxon>Piscirickettsiaceae</taxon>
        <taxon>Hydrogenovibrio</taxon>
    </lineage>
</organism>
<comment type="similarity">
    <text evidence="1 8 9">Belongs to the universal ribosomal protein uS8 family.</text>
</comment>
<dbReference type="HAMAP" id="MF_01302_B">
    <property type="entry name" value="Ribosomal_uS8_B"/>
    <property type="match status" value="1"/>
</dbReference>
<proteinExistence type="inferred from homology"/>
<evidence type="ECO:0000256" key="2">
    <source>
        <dbReference type="ARBA" id="ARBA00022730"/>
    </source>
</evidence>
<dbReference type="NCBIfam" id="NF001109">
    <property type="entry name" value="PRK00136.1"/>
    <property type="match status" value="1"/>
</dbReference>
<comment type="function">
    <text evidence="8">One of the primary rRNA binding proteins, it binds directly to 16S rRNA central domain where it helps coordinate assembly of the platform of the 30S subunit.</text>
</comment>
<dbReference type="Pfam" id="PF00410">
    <property type="entry name" value="Ribosomal_S8"/>
    <property type="match status" value="1"/>
</dbReference>
<keyword evidence="5 8" id="KW-0687">Ribonucleoprotein</keyword>
<dbReference type="PROSITE" id="PS00053">
    <property type="entry name" value="RIBOSOMAL_S8"/>
    <property type="match status" value="1"/>
</dbReference>
<dbReference type="Proteomes" id="UP000285478">
    <property type="component" value="Chromosome"/>
</dbReference>
<dbReference type="EMBL" id="CP035033">
    <property type="protein sequence ID" value="QAB14537.1"/>
    <property type="molecule type" value="Genomic_DNA"/>
</dbReference>
<sequence length="131" mass="13914">MSMSDPIADMLTRIRNGQIAGHANVVMPSSKVKVAVAKVLAGEGYVSAYSVSDKNGKSELSVDLKYFEGKPVIEMLKRVSRPGLRVYKNKNELPKVIGGLGVAVVSTSKGIMSDRDARTAGIGGEIICYVA</sequence>
<dbReference type="GO" id="GO:0019843">
    <property type="term" value="F:rRNA binding"/>
    <property type="evidence" value="ECO:0007669"/>
    <property type="project" value="UniProtKB-UniRule"/>
</dbReference>
<evidence type="ECO:0000256" key="9">
    <source>
        <dbReference type="RuleBase" id="RU003660"/>
    </source>
</evidence>
<dbReference type="FunFam" id="3.30.1370.30:FF:000002">
    <property type="entry name" value="30S ribosomal protein S8"/>
    <property type="match status" value="1"/>
</dbReference>
<dbReference type="GO" id="GO:0005737">
    <property type="term" value="C:cytoplasm"/>
    <property type="evidence" value="ECO:0007669"/>
    <property type="project" value="UniProtKB-ARBA"/>
</dbReference>
<protein>
    <recommendedName>
        <fullName evidence="6 8">Small ribosomal subunit protein uS8</fullName>
    </recommendedName>
</protein>
<dbReference type="SUPFAM" id="SSF56047">
    <property type="entry name" value="Ribosomal protein S8"/>
    <property type="match status" value="1"/>
</dbReference>
<reference evidence="10 11" key="1">
    <citation type="journal article" date="2018" name="Environ. Microbiol.">
        <title>Genomes of ubiquitous marine and hypersaline Hydrogenovibrio, Thiomicrorhabdus and Thiomicrospira spp. encode a diversity of mechanisms to sustain chemolithoautotrophy in heterogeneous environments.</title>
        <authorList>
            <person name="Scott K.M."/>
            <person name="Williams J."/>
            <person name="Porter C.M.B."/>
            <person name="Russel S."/>
            <person name="Harmer T.L."/>
            <person name="Paul J.H."/>
            <person name="Antonen K.M."/>
            <person name="Bridges M.K."/>
            <person name="Camper G.J."/>
            <person name="Campla C.K."/>
            <person name="Casella L.G."/>
            <person name="Chase E."/>
            <person name="Conrad J.W."/>
            <person name="Cruz M.C."/>
            <person name="Dunlap D.S."/>
            <person name="Duran L."/>
            <person name="Fahsbender E.M."/>
            <person name="Goldsmith D.B."/>
            <person name="Keeley R.F."/>
            <person name="Kondoff M.R."/>
            <person name="Kussy B.I."/>
            <person name="Lane M.K."/>
            <person name="Lawler S."/>
            <person name="Leigh B.A."/>
            <person name="Lewis C."/>
            <person name="Lostal L.M."/>
            <person name="Marking D."/>
            <person name="Mancera P.A."/>
            <person name="McClenthan E.C."/>
            <person name="McIntyre E.A."/>
            <person name="Mine J.A."/>
            <person name="Modi S."/>
            <person name="Moore B.D."/>
            <person name="Morgan W.A."/>
            <person name="Nelson K.M."/>
            <person name="Nguyen K.N."/>
            <person name="Ogburn N."/>
            <person name="Parrino D.G."/>
            <person name="Pedapudi A.D."/>
            <person name="Pelham R.P."/>
            <person name="Preece A.M."/>
            <person name="Rampersad E.A."/>
            <person name="Richardson J.C."/>
            <person name="Rodgers C.M."/>
            <person name="Schaffer B.L."/>
            <person name="Sheridan N.E."/>
            <person name="Solone M.R."/>
            <person name="Staley Z.R."/>
            <person name="Tabuchi M."/>
            <person name="Waide R.J."/>
            <person name="Wanjugi P.W."/>
            <person name="Young S."/>
            <person name="Clum A."/>
            <person name="Daum C."/>
            <person name="Huntemann M."/>
            <person name="Ivanova N."/>
            <person name="Kyrpides N."/>
            <person name="Mikhailova N."/>
            <person name="Palaniappan K."/>
            <person name="Pillay M."/>
            <person name="Reddy T.B.K."/>
            <person name="Shapiro N."/>
            <person name="Stamatis D."/>
            <person name="Varghese N."/>
            <person name="Woyke T."/>
            <person name="Boden R."/>
            <person name="Freyermuth S.K."/>
            <person name="Kerfeld C.A."/>
        </authorList>
    </citation>
    <scope>NUCLEOTIDE SEQUENCE [LARGE SCALE GENOMIC DNA]</scope>
    <source>
        <strain evidence="10 11">JR-2</strain>
    </source>
</reference>
<evidence type="ECO:0000313" key="11">
    <source>
        <dbReference type="Proteomes" id="UP000285478"/>
    </source>
</evidence>
<dbReference type="GO" id="GO:1990904">
    <property type="term" value="C:ribonucleoprotein complex"/>
    <property type="evidence" value="ECO:0007669"/>
    <property type="project" value="UniProtKB-KW"/>
</dbReference>
<keyword evidence="3 8" id="KW-0694">RNA-binding</keyword>
<evidence type="ECO:0000313" key="10">
    <source>
        <dbReference type="EMBL" id="QAB14537.1"/>
    </source>
</evidence>
<dbReference type="AlphaFoldDB" id="A0A451G4X2"/>
<keyword evidence="2 8" id="KW-0699">rRNA-binding</keyword>
<comment type="subunit">
    <text evidence="7 8">Part of the 30S ribosomal subunit. Contacts proteins S5 and S12.</text>
</comment>
<evidence type="ECO:0000256" key="4">
    <source>
        <dbReference type="ARBA" id="ARBA00022980"/>
    </source>
</evidence>
<evidence type="ECO:0000256" key="6">
    <source>
        <dbReference type="ARBA" id="ARBA00035258"/>
    </source>
</evidence>
<keyword evidence="11" id="KW-1185">Reference proteome</keyword>
<dbReference type="KEGG" id="htr:EPV75_02070"/>
<dbReference type="InterPro" id="IPR035987">
    <property type="entry name" value="Ribosomal_uS8_sf"/>
</dbReference>
<dbReference type="GO" id="GO:0005840">
    <property type="term" value="C:ribosome"/>
    <property type="evidence" value="ECO:0007669"/>
    <property type="project" value="UniProtKB-KW"/>
</dbReference>
<dbReference type="RefSeq" id="WP_029939589.1">
    <property type="nucleotide sequence ID" value="NZ_CP035033.1"/>
</dbReference>
<evidence type="ECO:0000256" key="8">
    <source>
        <dbReference type="HAMAP-Rule" id="MF_01302"/>
    </source>
</evidence>
<dbReference type="GO" id="GO:0003735">
    <property type="term" value="F:structural constituent of ribosome"/>
    <property type="evidence" value="ECO:0007669"/>
    <property type="project" value="InterPro"/>
</dbReference>
<dbReference type="InterPro" id="IPR000630">
    <property type="entry name" value="Ribosomal_uS8"/>
</dbReference>
<name>A0A451G4X2_9GAMM</name>
<evidence type="ECO:0000256" key="3">
    <source>
        <dbReference type="ARBA" id="ARBA00022884"/>
    </source>
</evidence>
<evidence type="ECO:0000256" key="5">
    <source>
        <dbReference type="ARBA" id="ARBA00023274"/>
    </source>
</evidence>
<dbReference type="InterPro" id="IPR047863">
    <property type="entry name" value="Ribosomal_uS8_CS"/>
</dbReference>
<dbReference type="FunFam" id="3.30.1490.10:FF:000001">
    <property type="entry name" value="30S ribosomal protein S8"/>
    <property type="match status" value="1"/>
</dbReference>
<dbReference type="GO" id="GO:0006412">
    <property type="term" value="P:translation"/>
    <property type="evidence" value="ECO:0007669"/>
    <property type="project" value="UniProtKB-UniRule"/>
</dbReference>
<evidence type="ECO:0000256" key="1">
    <source>
        <dbReference type="ARBA" id="ARBA00006471"/>
    </source>
</evidence>
<evidence type="ECO:0000256" key="7">
    <source>
        <dbReference type="ARBA" id="ARBA00046740"/>
    </source>
</evidence>
<dbReference type="Gene3D" id="3.30.1370.30">
    <property type="match status" value="1"/>
</dbReference>
<accession>A0A451G4X2</accession>
<gene>
    <name evidence="8" type="primary">rpsH</name>
    <name evidence="10" type="ORF">EPV75_02070</name>
</gene>
<keyword evidence="4 8" id="KW-0689">Ribosomal protein</keyword>
<dbReference type="PANTHER" id="PTHR11758">
    <property type="entry name" value="40S RIBOSOMAL PROTEIN S15A"/>
    <property type="match status" value="1"/>
</dbReference>